<accession>A0A9X3N792</accession>
<keyword evidence="6" id="KW-1185">Reference proteome</keyword>
<dbReference type="EMBL" id="JAPDDP010000019">
    <property type="protein sequence ID" value="MDA0181150.1"/>
    <property type="molecule type" value="Genomic_DNA"/>
</dbReference>
<proteinExistence type="inferred from homology"/>
<dbReference type="PANTHER" id="PTHR43976:SF16">
    <property type="entry name" value="SHORT-CHAIN DEHYDROGENASE_REDUCTASE FAMILY PROTEIN"/>
    <property type="match status" value="1"/>
</dbReference>
<organism evidence="5 6">
    <name type="scientific">Solirubrobacter phytolaccae</name>
    <dbReference type="NCBI Taxonomy" id="1404360"/>
    <lineage>
        <taxon>Bacteria</taxon>
        <taxon>Bacillati</taxon>
        <taxon>Actinomycetota</taxon>
        <taxon>Thermoleophilia</taxon>
        <taxon>Solirubrobacterales</taxon>
        <taxon>Solirubrobacteraceae</taxon>
        <taxon>Solirubrobacter</taxon>
    </lineage>
</organism>
<comment type="caution">
    <text evidence="5">The sequence shown here is derived from an EMBL/GenBank/DDBJ whole genome shotgun (WGS) entry which is preliminary data.</text>
</comment>
<evidence type="ECO:0000256" key="3">
    <source>
        <dbReference type="RuleBase" id="RU000363"/>
    </source>
</evidence>
<evidence type="ECO:0000313" key="6">
    <source>
        <dbReference type="Proteomes" id="UP001147653"/>
    </source>
</evidence>
<dbReference type="NCBIfam" id="NF004824">
    <property type="entry name" value="PRK06180.1"/>
    <property type="match status" value="1"/>
</dbReference>
<evidence type="ECO:0000256" key="2">
    <source>
        <dbReference type="ARBA" id="ARBA00023002"/>
    </source>
</evidence>
<dbReference type="Pfam" id="PF00106">
    <property type="entry name" value="adh_short"/>
    <property type="match status" value="1"/>
</dbReference>
<sequence length="272" mass="28864">MPQTWLITGSSRGLGRALAEAALAAGHNVVATARNPEQLKDLEGAYAVALDVTDRAQADKAVAAAVERFGRLDVVVNNAGYANVNSLEDFAEEDFRAQVETNLWGVINVTRAALPVLREQGAGHIIQVSSVGGRVTSPGIGPYQTAKWAVEGFSGVLAKEVAPLGIKVTVIEPGGFRTDWAGASMTVHGVREAYEPSVGGFMRYRETAVALGDPAKAAQAILQVAQLDEPPLQLLLGSDAYKIARATDEARIASDETWKDLTFSTDYEDALT</sequence>
<dbReference type="Proteomes" id="UP001147653">
    <property type="component" value="Unassembled WGS sequence"/>
</dbReference>
<protein>
    <submittedName>
        <fullName evidence="5">Oxidoreductase</fullName>
    </submittedName>
</protein>
<reference evidence="5" key="1">
    <citation type="submission" date="2022-10" db="EMBL/GenBank/DDBJ databases">
        <title>The WGS of Solirubrobacter phytolaccae KCTC 29190.</title>
        <authorList>
            <person name="Jiang Z."/>
        </authorList>
    </citation>
    <scope>NUCLEOTIDE SEQUENCE</scope>
    <source>
        <strain evidence="5">KCTC 29190</strain>
    </source>
</reference>
<feature type="domain" description="Ketoreductase" evidence="4">
    <location>
        <begin position="3"/>
        <end position="183"/>
    </location>
</feature>
<dbReference type="SUPFAM" id="SSF51735">
    <property type="entry name" value="NAD(P)-binding Rossmann-fold domains"/>
    <property type="match status" value="1"/>
</dbReference>
<dbReference type="InterPro" id="IPR036291">
    <property type="entry name" value="NAD(P)-bd_dom_sf"/>
</dbReference>
<dbReference type="InterPro" id="IPR051911">
    <property type="entry name" value="SDR_oxidoreductase"/>
</dbReference>
<evidence type="ECO:0000256" key="1">
    <source>
        <dbReference type="ARBA" id="ARBA00006484"/>
    </source>
</evidence>
<evidence type="ECO:0000313" key="5">
    <source>
        <dbReference type="EMBL" id="MDA0181150.1"/>
    </source>
</evidence>
<name>A0A9X3N792_9ACTN</name>
<dbReference type="PRINTS" id="PR00080">
    <property type="entry name" value="SDRFAMILY"/>
</dbReference>
<dbReference type="CDD" id="cd05374">
    <property type="entry name" value="17beta-HSD-like_SDR_c"/>
    <property type="match status" value="1"/>
</dbReference>
<dbReference type="RefSeq" id="WP_270025461.1">
    <property type="nucleotide sequence ID" value="NZ_JAPDDP010000019.1"/>
</dbReference>
<dbReference type="NCBIfam" id="NF006114">
    <property type="entry name" value="PRK08263.1"/>
    <property type="match status" value="1"/>
</dbReference>
<gene>
    <name evidence="5" type="ORF">OJ997_12660</name>
</gene>
<dbReference type="InterPro" id="IPR057326">
    <property type="entry name" value="KR_dom"/>
</dbReference>
<evidence type="ECO:0000259" key="4">
    <source>
        <dbReference type="SMART" id="SM00822"/>
    </source>
</evidence>
<dbReference type="PRINTS" id="PR00081">
    <property type="entry name" value="GDHRDH"/>
</dbReference>
<keyword evidence="2" id="KW-0560">Oxidoreductase</keyword>
<comment type="similarity">
    <text evidence="1 3">Belongs to the short-chain dehydrogenases/reductases (SDR) family.</text>
</comment>
<dbReference type="Gene3D" id="3.40.50.720">
    <property type="entry name" value="NAD(P)-binding Rossmann-like Domain"/>
    <property type="match status" value="1"/>
</dbReference>
<dbReference type="SMART" id="SM00822">
    <property type="entry name" value="PKS_KR"/>
    <property type="match status" value="1"/>
</dbReference>
<dbReference type="AlphaFoldDB" id="A0A9X3N792"/>
<dbReference type="PANTHER" id="PTHR43976">
    <property type="entry name" value="SHORT CHAIN DEHYDROGENASE"/>
    <property type="match status" value="1"/>
</dbReference>
<dbReference type="InterPro" id="IPR002347">
    <property type="entry name" value="SDR_fam"/>
</dbReference>
<dbReference type="GO" id="GO:0016491">
    <property type="term" value="F:oxidoreductase activity"/>
    <property type="evidence" value="ECO:0007669"/>
    <property type="project" value="UniProtKB-KW"/>
</dbReference>